<feature type="binding site" evidence="5">
    <location>
        <begin position="11"/>
        <end position="16"/>
    </location>
    <ligand>
        <name>ATP</name>
        <dbReference type="ChEBI" id="CHEBI:30616"/>
    </ligand>
</feature>
<dbReference type="Gene3D" id="3.40.50.300">
    <property type="entry name" value="P-loop containing nucleotide triphosphate hydrolases"/>
    <property type="match status" value="1"/>
</dbReference>
<dbReference type="InterPro" id="IPR027417">
    <property type="entry name" value="P-loop_NTPase"/>
</dbReference>
<keyword evidence="8" id="KW-1185">Reference proteome</keyword>
<evidence type="ECO:0000313" key="8">
    <source>
        <dbReference type="Proteomes" id="UP000078070"/>
    </source>
</evidence>
<reference evidence="8" key="1">
    <citation type="submission" date="2016-05" db="EMBL/GenBank/DDBJ databases">
        <authorList>
            <person name="Baek K."/>
            <person name="Yang S.-J."/>
        </authorList>
    </citation>
    <scope>NUCLEOTIDE SEQUENCE [LARGE SCALE GENOMIC DNA]</scope>
    <source>
        <strain evidence="8">ST58-10</strain>
    </source>
</reference>
<evidence type="ECO:0000256" key="2">
    <source>
        <dbReference type="ARBA" id="ARBA00022741"/>
    </source>
</evidence>
<keyword evidence="4 5" id="KW-0173">Coenzyme A biosynthesis</keyword>
<organism evidence="7 8">
    <name type="scientific">Marinobacterium aestuarii</name>
    <dbReference type="NCBI Taxonomy" id="1821621"/>
    <lineage>
        <taxon>Bacteria</taxon>
        <taxon>Pseudomonadati</taxon>
        <taxon>Pseudomonadota</taxon>
        <taxon>Gammaproteobacteria</taxon>
        <taxon>Oceanospirillales</taxon>
        <taxon>Oceanospirillaceae</taxon>
        <taxon>Marinobacterium</taxon>
    </lineage>
</organism>
<gene>
    <name evidence="5" type="primary">coaE</name>
    <name evidence="7" type="ORF">A8C75_05325</name>
</gene>
<dbReference type="GO" id="GO:0005737">
    <property type="term" value="C:cytoplasm"/>
    <property type="evidence" value="ECO:0007669"/>
    <property type="project" value="UniProtKB-SubCell"/>
</dbReference>
<comment type="function">
    <text evidence="5">Catalyzes the phosphorylation of the 3'-hydroxyl group of dephosphocoenzyme A to form coenzyme A.</text>
</comment>
<evidence type="ECO:0000256" key="5">
    <source>
        <dbReference type="HAMAP-Rule" id="MF_00376"/>
    </source>
</evidence>
<dbReference type="PANTHER" id="PTHR10695:SF46">
    <property type="entry name" value="BIFUNCTIONAL COENZYME A SYNTHASE-RELATED"/>
    <property type="match status" value="1"/>
</dbReference>
<dbReference type="GO" id="GO:0005524">
    <property type="term" value="F:ATP binding"/>
    <property type="evidence" value="ECO:0007669"/>
    <property type="project" value="UniProtKB-UniRule"/>
</dbReference>
<dbReference type="CDD" id="cd02022">
    <property type="entry name" value="DPCK"/>
    <property type="match status" value="1"/>
</dbReference>
<proteinExistence type="inferred from homology"/>
<dbReference type="RefSeq" id="WP_067379136.1">
    <property type="nucleotide sequence ID" value="NZ_CP015839.1"/>
</dbReference>
<sequence length="202" mass="22089">MFVAGLTGGIGSGKSAVARLIQEQGIVAVDADQVARDLVAPGEPALAQIAERFGADILQPDGALDRAGLRQIVFATPEARLWLEALLHPLIRQRILASLQEATSAYSLLVSPLLLETDQHRLVDYVVVVDVPEETQLQRTIERDQNSTDQVRRIMAAQMDRQARLARADSIIDNSGNLQSLRAATLQLHKTLLQRAQDARDS</sequence>
<dbReference type="STRING" id="1821621.A8C75_05325"/>
<dbReference type="EC" id="2.7.1.24" evidence="5 6"/>
<keyword evidence="5" id="KW-0963">Cytoplasm</keyword>
<keyword evidence="5 7" id="KW-0418">Kinase</keyword>
<comment type="pathway">
    <text evidence="5">Cofactor biosynthesis; coenzyme A biosynthesis; CoA from (R)-pantothenate: step 5/5.</text>
</comment>
<dbReference type="HAMAP" id="MF_00376">
    <property type="entry name" value="Dephospho_CoA_kinase"/>
    <property type="match status" value="1"/>
</dbReference>
<evidence type="ECO:0000256" key="1">
    <source>
        <dbReference type="ARBA" id="ARBA00009018"/>
    </source>
</evidence>
<name>A0A1A9EWQ4_9GAMM</name>
<dbReference type="EMBL" id="CP015839">
    <property type="protein sequence ID" value="ANG61963.1"/>
    <property type="molecule type" value="Genomic_DNA"/>
</dbReference>
<evidence type="ECO:0000313" key="7">
    <source>
        <dbReference type="EMBL" id="ANG61963.1"/>
    </source>
</evidence>
<comment type="catalytic activity">
    <reaction evidence="5">
        <text>3'-dephospho-CoA + ATP = ADP + CoA + H(+)</text>
        <dbReference type="Rhea" id="RHEA:18245"/>
        <dbReference type="ChEBI" id="CHEBI:15378"/>
        <dbReference type="ChEBI" id="CHEBI:30616"/>
        <dbReference type="ChEBI" id="CHEBI:57287"/>
        <dbReference type="ChEBI" id="CHEBI:57328"/>
        <dbReference type="ChEBI" id="CHEBI:456216"/>
        <dbReference type="EC" id="2.7.1.24"/>
    </reaction>
</comment>
<dbReference type="PROSITE" id="PS51219">
    <property type="entry name" value="DPCK"/>
    <property type="match status" value="1"/>
</dbReference>
<dbReference type="SUPFAM" id="SSF52540">
    <property type="entry name" value="P-loop containing nucleoside triphosphate hydrolases"/>
    <property type="match status" value="1"/>
</dbReference>
<dbReference type="Proteomes" id="UP000078070">
    <property type="component" value="Chromosome"/>
</dbReference>
<evidence type="ECO:0000256" key="4">
    <source>
        <dbReference type="ARBA" id="ARBA00022993"/>
    </source>
</evidence>
<dbReference type="InterPro" id="IPR001977">
    <property type="entry name" value="Depp_CoAkinase"/>
</dbReference>
<evidence type="ECO:0000256" key="3">
    <source>
        <dbReference type="ARBA" id="ARBA00022840"/>
    </source>
</evidence>
<comment type="similarity">
    <text evidence="1 5">Belongs to the CoaE family.</text>
</comment>
<protein>
    <recommendedName>
        <fullName evidence="5 6">Dephospho-CoA kinase</fullName>
        <ecNumber evidence="5 6">2.7.1.24</ecNumber>
    </recommendedName>
    <alternativeName>
        <fullName evidence="5">Dephosphocoenzyme A kinase</fullName>
    </alternativeName>
</protein>
<keyword evidence="2 5" id="KW-0547">Nucleotide-binding</keyword>
<dbReference type="UniPathway" id="UPA00241">
    <property type="reaction ID" value="UER00356"/>
</dbReference>
<keyword evidence="5" id="KW-0808">Transferase</keyword>
<accession>A0A1A9EWQ4</accession>
<evidence type="ECO:0000256" key="6">
    <source>
        <dbReference type="NCBIfam" id="TIGR00152"/>
    </source>
</evidence>
<dbReference type="GO" id="GO:0004140">
    <property type="term" value="F:dephospho-CoA kinase activity"/>
    <property type="evidence" value="ECO:0007669"/>
    <property type="project" value="UniProtKB-UniRule"/>
</dbReference>
<dbReference type="GO" id="GO:0015937">
    <property type="term" value="P:coenzyme A biosynthetic process"/>
    <property type="evidence" value="ECO:0007669"/>
    <property type="project" value="UniProtKB-UniRule"/>
</dbReference>
<dbReference type="Pfam" id="PF01121">
    <property type="entry name" value="CoaE"/>
    <property type="match status" value="1"/>
</dbReference>
<keyword evidence="3 5" id="KW-0067">ATP-binding</keyword>
<dbReference type="AlphaFoldDB" id="A0A1A9EWQ4"/>
<comment type="subcellular location">
    <subcellularLocation>
        <location evidence="5">Cytoplasm</location>
    </subcellularLocation>
</comment>
<dbReference type="PANTHER" id="PTHR10695">
    <property type="entry name" value="DEPHOSPHO-COA KINASE-RELATED"/>
    <property type="match status" value="1"/>
</dbReference>
<reference evidence="7 8" key="2">
    <citation type="journal article" date="2018" name="Int. J. Syst. Evol. Microbiol.">
        <title>Marinobacterium aestuarii sp. nov., a benzene-degrading marine bacterium isolated from estuary sediment.</title>
        <authorList>
            <person name="Bae S.S."/>
            <person name="Jung J."/>
            <person name="Chung D."/>
            <person name="Baek K."/>
        </authorList>
    </citation>
    <scope>NUCLEOTIDE SEQUENCE [LARGE SCALE GENOMIC DNA]</scope>
    <source>
        <strain evidence="7 8">ST58-10</strain>
    </source>
</reference>
<dbReference type="OrthoDB" id="9812943at2"/>
<dbReference type="KEGG" id="mars:A8C75_05325"/>
<dbReference type="NCBIfam" id="TIGR00152">
    <property type="entry name" value="dephospho-CoA kinase"/>
    <property type="match status" value="1"/>
</dbReference>